<dbReference type="PANTHER" id="PTHR19879">
    <property type="entry name" value="TRANSCRIPTION INITIATION FACTOR TFIID"/>
    <property type="match status" value="1"/>
</dbReference>
<dbReference type="InterPro" id="IPR010982">
    <property type="entry name" value="Lambda_DNA-bd_dom_sf"/>
</dbReference>
<dbReference type="PROSITE" id="PS50082">
    <property type="entry name" value="WD_REPEATS_2"/>
    <property type="match status" value="1"/>
</dbReference>
<dbReference type="SUPFAM" id="SSF52540">
    <property type="entry name" value="P-loop containing nucleoside triphosphate hydrolases"/>
    <property type="match status" value="1"/>
</dbReference>
<name>A0A918F155_9ACTN</name>
<dbReference type="InterPro" id="IPR015943">
    <property type="entry name" value="WD40/YVTN_repeat-like_dom_sf"/>
</dbReference>
<feature type="region of interest" description="Disordered" evidence="2">
    <location>
        <begin position="919"/>
        <end position="941"/>
    </location>
</feature>
<dbReference type="Gene3D" id="1.10.260.40">
    <property type="entry name" value="lambda repressor-like DNA-binding domains"/>
    <property type="match status" value="1"/>
</dbReference>
<dbReference type="SUPFAM" id="SSF47413">
    <property type="entry name" value="lambda repressor-like DNA-binding domains"/>
    <property type="match status" value="1"/>
</dbReference>
<keyword evidence="5" id="KW-1185">Reference proteome</keyword>
<organism evidence="4 5">
    <name type="scientific">Streptomyces aurantiogriseus</name>
    <dbReference type="NCBI Taxonomy" id="66870"/>
    <lineage>
        <taxon>Bacteria</taxon>
        <taxon>Bacillati</taxon>
        <taxon>Actinomycetota</taxon>
        <taxon>Actinomycetes</taxon>
        <taxon>Kitasatosporales</taxon>
        <taxon>Streptomycetaceae</taxon>
        <taxon>Streptomyces</taxon>
    </lineage>
</organism>
<dbReference type="RefSeq" id="WP_189931335.1">
    <property type="nucleotide sequence ID" value="NZ_BMSX01000001.1"/>
</dbReference>
<keyword evidence="1" id="KW-0853">WD repeat</keyword>
<dbReference type="InterPro" id="IPR049052">
    <property type="entry name" value="nSTAND1"/>
</dbReference>
<dbReference type="SMART" id="SM00530">
    <property type="entry name" value="HTH_XRE"/>
    <property type="match status" value="1"/>
</dbReference>
<reference evidence="4" key="2">
    <citation type="submission" date="2020-09" db="EMBL/GenBank/DDBJ databases">
        <authorList>
            <person name="Sun Q."/>
            <person name="Ohkuma M."/>
        </authorList>
    </citation>
    <scope>NUCLEOTIDE SEQUENCE</scope>
    <source>
        <strain evidence="4">JCM 4346</strain>
    </source>
</reference>
<feature type="domain" description="HTH cro/C1-type" evidence="3">
    <location>
        <begin position="21"/>
        <end position="77"/>
    </location>
</feature>
<dbReference type="Gene3D" id="2.130.10.10">
    <property type="entry name" value="YVTN repeat-like/Quinoprotein amine dehydrogenase"/>
    <property type="match status" value="3"/>
</dbReference>
<dbReference type="EMBL" id="BMSX01000001">
    <property type="protein sequence ID" value="GGQ91958.1"/>
    <property type="molecule type" value="Genomic_DNA"/>
</dbReference>
<comment type="caution">
    <text evidence="4">The sequence shown here is derived from an EMBL/GenBank/DDBJ whole genome shotgun (WGS) entry which is preliminary data.</text>
</comment>
<feature type="repeat" description="WD" evidence="1">
    <location>
        <begin position="1133"/>
        <end position="1174"/>
    </location>
</feature>
<dbReference type="Pfam" id="PF00400">
    <property type="entry name" value="WD40"/>
    <property type="match status" value="1"/>
</dbReference>
<dbReference type="CDD" id="cd00093">
    <property type="entry name" value="HTH_XRE"/>
    <property type="match status" value="1"/>
</dbReference>
<dbReference type="Proteomes" id="UP000658320">
    <property type="component" value="Unassembled WGS sequence"/>
</dbReference>
<dbReference type="GO" id="GO:0003677">
    <property type="term" value="F:DNA binding"/>
    <property type="evidence" value="ECO:0007669"/>
    <property type="project" value="InterPro"/>
</dbReference>
<evidence type="ECO:0000313" key="5">
    <source>
        <dbReference type="Proteomes" id="UP000658320"/>
    </source>
</evidence>
<dbReference type="PANTHER" id="PTHR19879:SF9">
    <property type="entry name" value="TRANSCRIPTION INITIATION FACTOR TFIID SUBUNIT 5"/>
    <property type="match status" value="1"/>
</dbReference>
<dbReference type="Gene3D" id="3.40.50.300">
    <property type="entry name" value="P-loop containing nucleotide triphosphate hydrolases"/>
    <property type="match status" value="1"/>
</dbReference>
<dbReference type="PROSITE" id="PS50294">
    <property type="entry name" value="WD_REPEATS_REGION"/>
    <property type="match status" value="1"/>
</dbReference>
<sequence>MGRPERPVDPEAGPVQRLAHELRELRRTAGGPSYRTMARTAGFSATTLSQAASGERLPSLAVLQGYVRACGGDLEEWELRWKEAEAAAAVGEEGDGAAPYRGLARFETDDRHLFFGRDRMVEELSRLVCDHRLAVLFGPSGSGKSSLLRAGLIPRLREEIARRGDTAVLRVFTPGARPAQTYGHLLRPAADWPANWVVVDQFEEVFTLCRDRAERARFIDLLLAARAPASRLRVLLTVRADFYARCAEHRGLADALSGAGLLLGPMTADELREAVVRPAQAAGLLVERELTTRIVDEVLDQPGGLPMLSHALLETWRRRRGRMLTLGAYEAAGGVRGAIAATAEEVYGELSPQQATTARHLLLRLVAPGQAGTPDTRRPLTRAELDAWADPSVPLVVERLARARLLTVAEDGVQLAHEALLTCWPRLHGWLEEDRERLRHHRRLTDAARVWLEHDRDPGTLYRGSRLARVEELFPDHARDSTLTAPERAFVRASLTARAVEQDTAARSARRARTLVAALSAVLAVALLAGLTAWHQARDNARQHTDTAARRIAAVADGLRTTDPRAAMLLGVAAWRVSPLPESRRALLGALAQPEQDTFTDPAPGDGPRRFLADSGRTLLSVADGRWTAWDVTAHRRTRSGRLPDGTDTVRAVSPDARLLAVSTADGLRLWDTRAARWTGGPRRPASGWYDLGFAPGGDTYLLSGIDDDWVQLRSAADGRLLFETGGTAGRANVAVSPAGDAVMTCPVGAAPTVRRAGRTVPGAWQRASGVCTDTSALVPAPPGTTRFAALTDTGVQVWDTRTGRELAGLPAPAAYATFSPDGSFLATADRGEVRVWRLSAPQAPVFRHALNNQHLYGGLAWDPVHPVLRYLEGGTVHSLDVTAPTTKAWRDRPLADTLLSPDGRTLATAERTGTHYTFRLRPTSGTGTPRTLPAPPLPVSRDRALPVVPADTLPLMTFSPDGSTFAYGVSAPGREAAPQRITVWDVRKDHGRTTLDLVPSPADPAGAVLSLALSPDARTLYAARTDRVGEVVDEAWTVPTGRRAPLPRGLTGIHLAVRPDGGLLLSDTSTVPLPSGRSLRRDLVQGEQLGALAFDAEGSLLAAGDMTGRVALWDSDLRRRSGVLRNVFPAPLGDTPEAVAALALSPDGRTLAVGGDAGTLQLWDVATQQPLGDPVPTAGEAIESLSFSPDSTTLYASGTHVPLQRHVIDPARVVERVCARAGAGLTREQWRTYVPDAGYRRTCD</sequence>
<dbReference type="SMART" id="SM00320">
    <property type="entry name" value="WD40"/>
    <property type="match status" value="5"/>
</dbReference>
<dbReference type="SUPFAM" id="SSF50998">
    <property type="entry name" value="Quinoprotein alcohol dehydrogenase-like"/>
    <property type="match status" value="2"/>
</dbReference>
<evidence type="ECO:0000259" key="3">
    <source>
        <dbReference type="SMART" id="SM00530"/>
    </source>
</evidence>
<proteinExistence type="predicted"/>
<dbReference type="InterPro" id="IPR001680">
    <property type="entry name" value="WD40_rpt"/>
</dbReference>
<dbReference type="Pfam" id="PF20703">
    <property type="entry name" value="nSTAND1"/>
    <property type="match status" value="1"/>
</dbReference>
<dbReference type="InterPro" id="IPR011047">
    <property type="entry name" value="Quinoprotein_ADH-like_sf"/>
</dbReference>
<evidence type="ECO:0000313" key="4">
    <source>
        <dbReference type="EMBL" id="GGQ91958.1"/>
    </source>
</evidence>
<reference evidence="4" key="1">
    <citation type="journal article" date="2014" name="Int. J. Syst. Evol. Microbiol.">
        <title>Complete genome sequence of Corynebacterium casei LMG S-19264T (=DSM 44701T), isolated from a smear-ripened cheese.</title>
        <authorList>
            <consortium name="US DOE Joint Genome Institute (JGI-PGF)"/>
            <person name="Walter F."/>
            <person name="Albersmeier A."/>
            <person name="Kalinowski J."/>
            <person name="Ruckert C."/>
        </authorList>
    </citation>
    <scope>NUCLEOTIDE SEQUENCE</scope>
    <source>
        <strain evidence="4">JCM 4346</strain>
    </source>
</reference>
<dbReference type="AlphaFoldDB" id="A0A918F155"/>
<dbReference type="InterPro" id="IPR027417">
    <property type="entry name" value="P-loop_NTPase"/>
</dbReference>
<protein>
    <recommendedName>
        <fullName evidence="3">HTH cro/C1-type domain-containing protein</fullName>
    </recommendedName>
</protein>
<accession>A0A918F155</accession>
<evidence type="ECO:0000256" key="1">
    <source>
        <dbReference type="PROSITE-ProRule" id="PRU00221"/>
    </source>
</evidence>
<dbReference type="InterPro" id="IPR001387">
    <property type="entry name" value="Cro/C1-type_HTH"/>
</dbReference>
<gene>
    <name evidence="4" type="ORF">GCM10010251_03170</name>
</gene>
<evidence type="ECO:0000256" key="2">
    <source>
        <dbReference type="SAM" id="MobiDB-lite"/>
    </source>
</evidence>